<protein>
    <submittedName>
        <fullName evidence="9">Carbohydrate ABC transporter membrane protein 2, CUT1 family</fullName>
    </submittedName>
</protein>
<keyword evidence="10" id="KW-1185">Reference proteome</keyword>
<evidence type="ECO:0000259" key="8">
    <source>
        <dbReference type="PROSITE" id="PS50928"/>
    </source>
</evidence>
<dbReference type="InterPro" id="IPR035906">
    <property type="entry name" value="MetI-like_sf"/>
</dbReference>
<dbReference type="SUPFAM" id="SSF161098">
    <property type="entry name" value="MetI-like"/>
    <property type="match status" value="1"/>
</dbReference>
<accession>A0A1G7XBA4</accession>
<feature type="transmembrane region" description="Helical" evidence="7">
    <location>
        <begin position="125"/>
        <end position="148"/>
    </location>
</feature>
<keyword evidence="6 7" id="KW-0472">Membrane</keyword>
<keyword evidence="2 7" id="KW-0813">Transport</keyword>
<dbReference type="Pfam" id="PF00528">
    <property type="entry name" value="BPD_transp_1"/>
    <property type="match status" value="1"/>
</dbReference>
<evidence type="ECO:0000256" key="2">
    <source>
        <dbReference type="ARBA" id="ARBA00022448"/>
    </source>
</evidence>
<evidence type="ECO:0000256" key="7">
    <source>
        <dbReference type="RuleBase" id="RU363032"/>
    </source>
</evidence>
<dbReference type="PROSITE" id="PS50928">
    <property type="entry name" value="ABC_TM1"/>
    <property type="match status" value="1"/>
</dbReference>
<dbReference type="GO" id="GO:0055085">
    <property type="term" value="P:transmembrane transport"/>
    <property type="evidence" value="ECO:0007669"/>
    <property type="project" value="InterPro"/>
</dbReference>
<comment type="similarity">
    <text evidence="7">Belongs to the binding-protein-dependent transport system permease family.</text>
</comment>
<evidence type="ECO:0000256" key="1">
    <source>
        <dbReference type="ARBA" id="ARBA00004651"/>
    </source>
</evidence>
<dbReference type="InterPro" id="IPR000515">
    <property type="entry name" value="MetI-like"/>
</dbReference>
<dbReference type="GO" id="GO:0005886">
    <property type="term" value="C:plasma membrane"/>
    <property type="evidence" value="ECO:0007669"/>
    <property type="project" value="UniProtKB-SubCell"/>
</dbReference>
<dbReference type="STRING" id="370764.SAMN04489810_1350"/>
<keyword evidence="5 7" id="KW-1133">Transmembrane helix</keyword>
<feature type="domain" description="ABC transmembrane type-1" evidence="8">
    <location>
        <begin position="57"/>
        <end position="248"/>
    </location>
</feature>
<dbReference type="RefSeq" id="WP_091487955.1">
    <property type="nucleotide sequence ID" value="NZ_LT629692.1"/>
</dbReference>
<feature type="transmembrane region" description="Helical" evidence="7">
    <location>
        <begin position="230"/>
        <end position="248"/>
    </location>
</feature>
<keyword evidence="3" id="KW-1003">Cell membrane</keyword>
<evidence type="ECO:0000256" key="6">
    <source>
        <dbReference type="ARBA" id="ARBA00023136"/>
    </source>
</evidence>
<dbReference type="Gene3D" id="1.10.3720.10">
    <property type="entry name" value="MetI-like"/>
    <property type="match status" value="1"/>
</dbReference>
<dbReference type="EMBL" id="LT629692">
    <property type="protein sequence ID" value="SDG80830.1"/>
    <property type="molecule type" value="Genomic_DNA"/>
</dbReference>
<feature type="transmembrane region" description="Helical" evidence="7">
    <location>
        <begin position="56"/>
        <end position="80"/>
    </location>
</feature>
<dbReference type="AlphaFoldDB" id="A0A1G7XBA4"/>
<dbReference type="Proteomes" id="UP000199009">
    <property type="component" value="Chromosome I"/>
</dbReference>
<evidence type="ECO:0000256" key="3">
    <source>
        <dbReference type="ARBA" id="ARBA00022475"/>
    </source>
</evidence>
<reference evidence="9 10" key="1">
    <citation type="submission" date="2016-10" db="EMBL/GenBank/DDBJ databases">
        <authorList>
            <person name="de Groot N.N."/>
        </authorList>
    </citation>
    <scope>NUCLEOTIDE SEQUENCE [LARGE SCALE GENOMIC DNA]</scope>
    <source>
        <strain evidence="9 10">DSM 23142</strain>
    </source>
</reference>
<name>A0A1G7XBA4_9MICO</name>
<sequence>MLEARTWTGKATLQIIVTLITIPFLIPLIVMVQGSFAGQGWGNYAAVLSLPQLPSFFVNSAIISALTIAIALICTVLAAFGFAKLRIRGKEFFFWLLLAALTLPEIVLVTPLFVTATSTNLYNTYWAVVLPLAALQIPFTVLITRTFMNGIPDALIEAARIDGANTWRAFWHVVLPLTRPIAAAVIILTLISAWNAYLLPLIFLQDAGSQVVTQVPSFFQGQYNDDQTKVLASAVITAIPLIVAYLSLQKLFERGLSAGALK</sequence>
<proteinExistence type="inferred from homology"/>
<evidence type="ECO:0000256" key="5">
    <source>
        <dbReference type="ARBA" id="ARBA00022989"/>
    </source>
</evidence>
<evidence type="ECO:0000313" key="10">
    <source>
        <dbReference type="Proteomes" id="UP000199009"/>
    </source>
</evidence>
<dbReference type="CDD" id="cd06261">
    <property type="entry name" value="TM_PBP2"/>
    <property type="match status" value="1"/>
</dbReference>
<feature type="transmembrane region" description="Helical" evidence="7">
    <location>
        <begin position="92"/>
        <end position="113"/>
    </location>
</feature>
<evidence type="ECO:0000256" key="4">
    <source>
        <dbReference type="ARBA" id="ARBA00022692"/>
    </source>
</evidence>
<dbReference type="PANTHER" id="PTHR43744:SF12">
    <property type="entry name" value="ABC TRANSPORTER PERMEASE PROTEIN MG189-RELATED"/>
    <property type="match status" value="1"/>
</dbReference>
<dbReference type="OrthoDB" id="9794684at2"/>
<organism evidence="9 10">
    <name type="scientific">Microbacterium pygmaeum</name>
    <dbReference type="NCBI Taxonomy" id="370764"/>
    <lineage>
        <taxon>Bacteria</taxon>
        <taxon>Bacillati</taxon>
        <taxon>Actinomycetota</taxon>
        <taxon>Actinomycetes</taxon>
        <taxon>Micrococcales</taxon>
        <taxon>Microbacteriaceae</taxon>
        <taxon>Microbacterium</taxon>
    </lineage>
</organism>
<dbReference type="PANTHER" id="PTHR43744">
    <property type="entry name" value="ABC TRANSPORTER PERMEASE PROTEIN MG189-RELATED-RELATED"/>
    <property type="match status" value="1"/>
</dbReference>
<feature type="transmembrane region" description="Helical" evidence="7">
    <location>
        <begin position="12"/>
        <end position="36"/>
    </location>
</feature>
<gene>
    <name evidence="9" type="ORF">SAMN04489810_1350</name>
</gene>
<feature type="transmembrane region" description="Helical" evidence="7">
    <location>
        <begin position="169"/>
        <end position="194"/>
    </location>
</feature>
<keyword evidence="4 7" id="KW-0812">Transmembrane</keyword>
<comment type="subcellular location">
    <subcellularLocation>
        <location evidence="1 7">Cell membrane</location>
        <topology evidence="1 7">Multi-pass membrane protein</topology>
    </subcellularLocation>
</comment>
<evidence type="ECO:0000313" key="9">
    <source>
        <dbReference type="EMBL" id="SDG80830.1"/>
    </source>
</evidence>